<feature type="active site" description="Proton acceptor" evidence="1">
    <location>
        <position position="140"/>
    </location>
</feature>
<name>A0A0K1JHC2_9MICO</name>
<evidence type="ECO:0000256" key="2">
    <source>
        <dbReference type="PIRSR" id="PIRSR620019-2"/>
    </source>
</evidence>
<dbReference type="Pfam" id="PF14602">
    <property type="entry name" value="Hexapep_2"/>
    <property type="match status" value="1"/>
</dbReference>
<keyword evidence="5" id="KW-1185">Reference proteome</keyword>
<gene>
    <name evidence="4" type="ORF">VV02_09945</name>
</gene>
<feature type="site" description="Increases basicity of active site His" evidence="1">
    <location>
        <position position="141"/>
    </location>
</feature>
<dbReference type="OrthoDB" id="708224at2"/>
<protein>
    <submittedName>
        <fullName evidence="4">Acetyltransferase</fullName>
    </submittedName>
</protein>
<dbReference type="PANTHER" id="PTHR43300">
    <property type="entry name" value="ACETYLTRANSFERASE"/>
    <property type="match status" value="1"/>
</dbReference>
<dbReference type="Gene3D" id="3.40.50.20">
    <property type="match status" value="1"/>
</dbReference>
<dbReference type="Gene3D" id="2.160.10.10">
    <property type="entry name" value="Hexapeptide repeat proteins"/>
    <property type="match status" value="1"/>
</dbReference>
<dbReference type="InterPro" id="IPR041561">
    <property type="entry name" value="PglD_N"/>
</dbReference>
<dbReference type="Pfam" id="PF17836">
    <property type="entry name" value="PglD_N"/>
    <property type="match status" value="1"/>
</dbReference>
<dbReference type="SUPFAM" id="SSF51161">
    <property type="entry name" value="Trimeric LpxA-like enzymes"/>
    <property type="match status" value="1"/>
</dbReference>
<keyword evidence="4" id="KW-0808">Transferase</keyword>
<reference evidence="4 5" key="1">
    <citation type="submission" date="2015-03" db="EMBL/GenBank/DDBJ databases">
        <title>Luteipulveratus halotolerans sp. nov., a novel actinobacterium (Dermacoccaceae) from Sarawak, Malaysia.</title>
        <authorList>
            <person name="Juboi H."/>
            <person name="Basik A."/>
            <person name="Shamsul S.S."/>
            <person name="Arnold P."/>
            <person name="Schmitt E.K."/>
            <person name="Sanglier J.-J."/>
            <person name="Yeo T."/>
        </authorList>
    </citation>
    <scope>NUCLEOTIDE SEQUENCE [LARGE SCALE GENOMIC DNA]</scope>
    <source>
        <strain evidence="4 5">MN07-A0370</strain>
    </source>
</reference>
<dbReference type="InterPro" id="IPR050179">
    <property type="entry name" value="Trans_hexapeptide_repeat"/>
</dbReference>
<dbReference type="AlphaFoldDB" id="A0A0K1JHC2"/>
<dbReference type="GO" id="GO:0016740">
    <property type="term" value="F:transferase activity"/>
    <property type="evidence" value="ECO:0007669"/>
    <property type="project" value="UniProtKB-KW"/>
</dbReference>
<proteinExistence type="predicted"/>
<evidence type="ECO:0000313" key="5">
    <source>
        <dbReference type="Proteomes" id="UP000066480"/>
    </source>
</evidence>
<dbReference type="STRING" id="571913.VV02_09945"/>
<evidence type="ECO:0000313" key="4">
    <source>
        <dbReference type="EMBL" id="AKU16109.1"/>
    </source>
</evidence>
<accession>A0A0K1JHC2</accession>
<evidence type="ECO:0000256" key="1">
    <source>
        <dbReference type="PIRSR" id="PIRSR620019-1"/>
    </source>
</evidence>
<evidence type="ECO:0000259" key="3">
    <source>
        <dbReference type="Pfam" id="PF17836"/>
    </source>
</evidence>
<dbReference type="PATRIC" id="fig|571913.6.peg.2030"/>
<dbReference type="Proteomes" id="UP000066480">
    <property type="component" value="Chromosome"/>
</dbReference>
<dbReference type="KEGG" id="lmoi:VV02_09945"/>
<dbReference type="EMBL" id="CP011112">
    <property type="protein sequence ID" value="AKU16109.1"/>
    <property type="molecule type" value="Genomic_DNA"/>
</dbReference>
<dbReference type="InterPro" id="IPR020019">
    <property type="entry name" value="AcTrfase_PglD-like"/>
</dbReference>
<dbReference type="NCBIfam" id="TIGR03570">
    <property type="entry name" value="NeuD_NnaD"/>
    <property type="match status" value="1"/>
</dbReference>
<organism evidence="4 5">
    <name type="scientific">Luteipulveratus mongoliensis</name>
    <dbReference type="NCBI Taxonomy" id="571913"/>
    <lineage>
        <taxon>Bacteria</taxon>
        <taxon>Bacillati</taxon>
        <taxon>Actinomycetota</taxon>
        <taxon>Actinomycetes</taxon>
        <taxon>Micrococcales</taxon>
        <taxon>Dermacoccaceae</taxon>
        <taxon>Luteipulveratus</taxon>
    </lineage>
</organism>
<feature type="domain" description="PglD N-terminal" evidence="3">
    <location>
        <begin position="4"/>
        <end position="83"/>
    </location>
</feature>
<dbReference type="CDD" id="cd03360">
    <property type="entry name" value="LbH_AT_putative"/>
    <property type="match status" value="1"/>
</dbReference>
<feature type="binding site" evidence="2">
    <location>
        <position position="75"/>
    </location>
    <ligand>
        <name>substrate</name>
    </ligand>
</feature>
<dbReference type="InterPro" id="IPR001451">
    <property type="entry name" value="Hexapep"/>
</dbReference>
<dbReference type="RefSeq" id="WP_052591326.1">
    <property type="nucleotide sequence ID" value="NZ_CP011112.1"/>
</dbReference>
<dbReference type="InterPro" id="IPR011004">
    <property type="entry name" value="Trimer_LpxA-like_sf"/>
</dbReference>
<sequence>MTEQLVIIGCGGFGREVLGIVAAINARDARWSVAGYVDDGPREEDLALLKRLDVRHLGPLTELDSLDARAVIGIGSATARQSIDRARPQQQWATLIHPDTTIGQDVELSPGVVIAPGVRLSTHIRVGRHVHVDQNAAVGHDVELGDYSRLNPQACVSGNVSVGAGALIGANSTVLQGLSIGEGSTVGAGAVVVRDTGNHAVVKGVPAR</sequence>